<dbReference type="Pfam" id="PF01739">
    <property type="entry name" value="CheR"/>
    <property type="match status" value="1"/>
</dbReference>
<feature type="coiled-coil region" evidence="2">
    <location>
        <begin position="658"/>
        <end position="720"/>
    </location>
</feature>
<gene>
    <name evidence="7" type="ORF">CDV28_1379</name>
</gene>
<dbReference type="Pfam" id="PF13596">
    <property type="entry name" value="PAS_10"/>
    <property type="match status" value="1"/>
</dbReference>
<evidence type="ECO:0000259" key="5">
    <source>
        <dbReference type="PROSITE" id="PS50122"/>
    </source>
</evidence>
<reference evidence="7" key="1">
    <citation type="submission" date="2017-07" db="EMBL/GenBank/DDBJ databases">
        <title>The cable genome - Insights into the physiology and evolution of filamentous bacteria capable of sulfide oxidation via long distance electron transfer.</title>
        <authorList>
            <person name="Thorup C."/>
            <person name="Bjerg J.T."/>
            <person name="Schreiber L."/>
            <person name="Nielsen L.P."/>
            <person name="Kjeldsen K.U."/>
            <person name="Boesen T."/>
            <person name="Boggild A."/>
            <person name="Meysman F."/>
            <person name="Geelhoed J."/>
            <person name="Schramm A."/>
        </authorList>
    </citation>
    <scope>NUCLEOTIDE SEQUENCE [LARGE SCALE GENOMIC DNA]</scope>
    <source>
        <strain evidence="7">GS</strain>
    </source>
</reference>
<keyword evidence="2" id="KW-0175">Coiled coil</keyword>
<sequence>METFPFQHSGLAADIHVVGIGASAGGLEALISFFSAMPPDSGLVFVVVQHLSPNCRSMMSELLGSHTDMPIFTAENGMITKPNCIYLQPPQTHLNLFNGRLLLDDFSGQRGLHLPIDYFFRSLAEDRKEKSVGIVLSGTGSDGSRGLPSIREAGGLILVQEPTDAGFDGMPNSAVATGMADYVCPAVEMPVKIAEYIRHPLIRRKNEIVSSDEEADLTRIIALLRTQVSIDFTQYKPFTVIRRITRRMAIARCASLHDYAEFLLPRPNEVSLLCRDLLIGVTKFFRDHREFEYLREKIIPLMFENAVEQDEIRVWDAGCSTGEEAYTIAMLLHDYQLRHPTEKKCKIKVFATDLDQHAVEKAARGFYPDGIAADLPPDLLERYFSRVENGFVVRRHIRELVIFARQNLLNDPPFTRLDLAVCRNLLIYLLPPQQKEVLSIFHFAIKEGGFLFLGSNETVMDAAESFAIVDRQIKIYRHTGRGSLPLARKLRLAARAAPAGKIQPPPETDPARRHLDLAHKLELREAYYQRIISKLSAACLVVSGSGEIIETFGRTDILLQPQPGRMNLTISKMLAPELLLPVTSAMRACRQEENGEVIYDGLRVSGRNDCRYLLRAVLLREDEERILIALERMPLGLAAEENIGGSTKAADEGIRRHVMDLEREIQFTRESLQAANEQLQTSNEELLASNEELLASNEELQSTNEELNSVNEELSTVNTEYQSKIIELTELYNDIDNLFCSTDIGFIFVDRQLRIRKYTPPVCRVINLMEQDVGRKISDMSAPLLGDVETEFSGLLFSRKKREKVVRHGGDSWYLVQFIPYIDENNEVSGMVISLVDVSEQKKAEEALRQSSEILEQILAASPAPTMMVTQEGRICFVNEIAAVLFGAPAEELLGLPLCSEQFCFTDLDGSSFLSAEDFVRTLTQQKEPLVIRLKGRTSKQEYFLTVNANTLIIKNSRLNGVVLTFTEVARHQG</sequence>
<dbReference type="Gene3D" id="3.40.50.150">
    <property type="entry name" value="Vaccinia Virus protein VP39"/>
    <property type="match status" value="1"/>
</dbReference>
<keyword evidence="1" id="KW-0145">Chemotaxis</keyword>
<dbReference type="GO" id="GO:0000156">
    <property type="term" value="F:phosphorelay response regulator activity"/>
    <property type="evidence" value="ECO:0007669"/>
    <property type="project" value="InterPro"/>
</dbReference>
<dbReference type="CDD" id="cd16434">
    <property type="entry name" value="CheB-CheR_fusion"/>
    <property type="match status" value="1"/>
</dbReference>
<feature type="domain" description="PAS" evidence="3">
    <location>
        <begin position="851"/>
        <end position="895"/>
    </location>
</feature>
<dbReference type="GO" id="GO:0008984">
    <property type="term" value="F:protein-glutamate methylesterase activity"/>
    <property type="evidence" value="ECO:0007669"/>
    <property type="project" value="UniProtKB-EC"/>
</dbReference>
<dbReference type="PANTHER" id="PTHR24422:SF27">
    <property type="entry name" value="PROTEIN-GLUTAMATE O-METHYLTRANSFERASE"/>
    <property type="match status" value="1"/>
</dbReference>
<keyword evidence="7" id="KW-0808">Transferase</keyword>
<feature type="active site" evidence="1">
    <location>
        <position position="142"/>
    </location>
</feature>
<dbReference type="PROSITE" id="PS50123">
    <property type="entry name" value="CHER"/>
    <property type="match status" value="1"/>
</dbReference>
<dbReference type="EMBL" id="NQJD01000037">
    <property type="protein sequence ID" value="TAA74156.1"/>
    <property type="molecule type" value="Genomic_DNA"/>
</dbReference>
<dbReference type="AlphaFoldDB" id="A0A521FZG1"/>
<dbReference type="InterPro" id="IPR022642">
    <property type="entry name" value="CheR_C"/>
</dbReference>
<dbReference type="SUPFAM" id="SSF55785">
    <property type="entry name" value="PYP-like sensor domain (PAS domain)"/>
    <property type="match status" value="2"/>
</dbReference>
<dbReference type="GO" id="GO:0032259">
    <property type="term" value="P:methylation"/>
    <property type="evidence" value="ECO:0007669"/>
    <property type="project" value="UniProtKB-KW"/>
</dbReference>
<dbReference type="Pfam" id="PF03705">
    <property type="entry name" value="CheR_N"/>
    <property type="match status" value="1"/>
</dbReference>
<evidence type="ECO:0000256" key="1">
    <source>
        <dbReference type="PROSITE-ProRule" id="PRU00050"/>
    </source>
</evidence>
<dbReference type="EC" id="2.1.1.80" evidence="7"/>
<evidence type="ECO:0000256" key="2">
    <source>
        <dbReference type="SAM" id="Coils"/>
    </source>
</evidence>
<dbReference type="Gene3D" id="3.40.50.180">
    <property type="entry name" value="Methylesterase CheB, C-terminal domain"/>
    <property type="match status" value="1"/>
</dbReference>
<keyword evidence="1 7" id="KW-0378">Hydrolase</keyword>
<dbReference type="SMART" id="SM00138">
    <property type="entry name" value="MeTrc"/>
    <property type="match status" value="1"/>
</dbReference>
<dbReference type="SMART" id="SM00091">
    <property type="entry name" value="PAS"/>
    <property type="match status" value="2"/>
</dbReference>
<dbReference type="GO" id="GO:0008983">
    <property type="term" value="F:protein-glutamate O-methyltransferase activity"/>
    <property type="evidence" value="ECO:0007669"/>
    <property type="project" value="UniProtKB-EC"/>
</dbReference>
<dbReference type="PRINTS" id="PR00996">
    <property type="entry name" value="CHERMTFRASE"/>
</dbReference>
<feature type="domain" description="CheB-type methylesterase" evidence="5">
    <location>
        <begin position="11"/>
        <end position="200"/>
    </location>
</feature>
<dbReference type="SUPFAM" id="SSF53335">
    <property type="entry name" value="S-adenosyl-L-methionine-dependent methyltransferases"/>
    <property type="match status" value="1"/>
</dbReference>
<dbReference type="Pfam" id="PF00989">
    <property type="entry name" value="PAS"/>
    <property type="match status" value="1"/>
</dbReference>
<dbReference type="GO" id="GO:0006355">
    <property type="term" value="P:regulation of DNA-templated transcription"/>
    <property type="evidence" value="ECO:0007669"/>
    <property type="project" value="InterPro"/>
</dbReference>
<feature type="active site" evidence="1">
    <location>
        <position position="23"/>
    </location>
</feature>
<dbReference type="InterPro" id="IPR050903">
    <property type="entry name" value="Bact_Chemotaxis_MeTrfase"/>
</dbReference>
<feature type="domain" description="PAC" evidence="4">
    <location>
        <begin position="798"/>
        <end position="850"/>
    </location>
</feature>
<dbReference type="InterPro" id="IPR000780">
    <property type="entry name" value="CheR_MeTrfase"/>
</dbReference>
<dbReference type="InterPro" id="IPR000673">
    <property type="entry name" value="Sig_transdc_resp-reg_Me-estase"/>
</dbReference>
<dbReference type="PROSITE" id="PS50112">
    <property type="entry name" value="PAS"/>
    <property type="match status" value="1"/>
</dbReference>
<dbReference type="EC" id="3.1.1.61" evidence="7"/>
<comment type="caution">
    <text evidence="7">The sequence shown here is derived from an EMBL/GenBank/DDBJ whole genome shotgun (WGS) entry which is preliminary data.</text>
</comment>
<accession>A0A521FZG1</accession>
<dbReference type="PROSITE" id="PS50122">
    <property type="entry name" value="CHEB"/>
    <property type="match status" value="1"/>
</dbReference>
<dbReference type="GO" id="GO:0005737">
    <property type="term" value="C:cytoplasm"/>
    <property type="evidence" value="ECO:0007669"/>
    <property type="project" value="InterPro"/>
</dbReference>
<feature type="active site" evidence="1">
    <location>
        <position position="50"/>
    </location>
</feature>
<dbReference type="Proteomes" id="UP000316238">
    <property type="component" value="Unassembled WGS sequence"/>
</dbReference>
<dbReference type="InterPro" id="IPR000014">
    <property type="entry name" value="PAS"/>
</dbReference>
<keyword evidence="8" id="KW-1185">Reference proteome</keyword>
<evidence type="ECO:0000259" key="3">
    <source>
        <dbReference type="PROSITE" id="PS50112"/>
    </source>
</evidence>
<proteinExistence type="predicted"/>
<keyword evidence="7" id="KW-0489">Methyltransferase</keyword>
<dbReference type="PROSITE" id="PS50113">
    <property type="entry name" value="PAC"/>
    <property type="match status" value="1"/>
</dbReference>
<evidence type="ECO:0000313" key="8">
    <source>
        <dbReference type="Proteomes" id="UP000316238"/>
    </source>
</evidence>
<dbReference type="InterPro" id="IPR000700">
    <property type="entry name" value="PAS-assoc_C"/>
</dbReference>
<dbReference type="Pfam" id="PF01339">
    <property type="entry name" value="CheB_methylest"/>
    <property type="match status" value="1"/>
</dbReference>
<dbReference type="InterPro" id="IPR035909">
    <property type="entry name" value="CheB_C"/>
</dbReference>
<dbReference type="SUPFAM" id="SSF52738">
    <property type="entry name" value="Methylesterase CheB, C-terminal domain"/>
    <property type="match status" value="1"/>
</dbReference>
<dbReference type="SUPFAM" id="SSF47757">
    <property type="entry name" value="Chemotaxis receptor methyltransferase CheR, N-terminal domain"/>
    <property type="match status" value="1"/>
</dbReference>
<evidence type="ECO:0000259" key="6">
    <source>
        <dbReference type="PROSITE" id="PS50123"/>
    </source>
</evidence>
<dbReference type="InterPro" id="IPR029063">
    <property type="entry name" value="SAM-dependent_MTases_sf"/>
</dbReference>
<dbReference type="PANTHER" id="PTHR24422">
    <property type="entry name" value="CHEMOTAXIS PROTEIN METHYLTRANSFERASE"/>
    <property type="match status" value="1"/>
</dbReference>
<dbReference type="CDD" id="cd02440">
    <property type="entry name" value="AdoMet_MTases"/>
    <property type="match status" value="1"/>
</dbReference>
<protein>
    <submittedName>
        <fullName evidence="7">Two-component system, chemotaxis family, CheB/CheR fusion protein</fullName>
        <ecNumber evidence="7">2.1.1.80</ecNumber>
        <ecNumber evidence="7">3.1.1.61</ecNumber>
    </submittedName>
</protein>
<evidence type="ECO:0000259" key="4">
    <source>
        <dbReference type="PROSITE" id="PS50113"/>
    </source>
</evidence>
<dbReference type="GO" id="GO:0006935">
    <property type="term" value="P:chemotaxis"/>
    <property type="evidence" value="ECO:0007669"/>
    <property type="project" value="UniProtKB-UniRule"/>
</dbReference>
<dbReference type="Gene3D" id="3.30.450.20">
    <property type="entry name" value="PAS domain"/>
    <property type="match status" value="2"/>
</dbReference>
<dbReference type="NCBIfam" id="TIGR00229">
    <property type="entry name" value="sensory_box"/>
    <property type="match status" value="1"/>
</dbReference>
<dbReference type="InterPro" id="IPR035965">
    <property type="entry name" value="PAS-like_dom_sf"/>
</dbReference>
<evidence type="ECO:0000313" key="7">
    <source>
        <dbReference type="EMBL" id="TAA74156.1"/>
    </source>
</evidence>
<dbReference type="InterPro" id="IPR022641">
    <property type="entry name" value="CheR_N"/>
</dbReference>
<name>A0A521FZG1_9BACT</name>
<organism evidence="7 8">
    <name type="scientific">Candidatus Electronema aureum</name>
    <dbReference type="NCBI Taxonomy" id="2005002"/>
    <lineage>
        <taxon>Bacteria</taxon>
        <taxon>Pseudomonadati</taxon>
        <taxon>Thermodesulfobacteriota</taxon>
        <taxon>Desulfobulbia</taxon>
        <taxon>Desulfobulbales</taxon>
        <taxon>Desulfobulbaceae</taxon>
        <taxon>Candidatus Electronema</taxon>
    </lineage>
</organism>
<feature type="domain" description="CheR-type methyltransferase" evidence="6">
    <location>
        <begin position="214"/>
        <end position="481"/>
    </location>
</feature>
<dbReference type="InterPro" id="IPR013767">
    <property type="entry name" value="PAS_fold"/>
</dbReference>